<dbReference type="KEGG" id="rof:AAGW17_01120"/>
<protein>
    <submittedName>
        <fullName evidence="1">Uncharacterized protein</fullName>
    </submittedName>
</protein>
<proteinExistence type="predicted"/>
<dbReference type="RefSeq" id="WP_347939113.1">
    <property type="nucleotide sequence ID" value="NZ_CP157197.1"/>
</dbReference>
<name>A0AAU7C016_9RICK</name>
<organism evidence="1">
    <name type="scientific">Rickettsia oklahomensis</name>
    <dbReference type="NCBI Taxonomy" id="3141789"/>
    <lineage>
        <taxon>Bacteria</taxon>
        <taxon>Pseudomonadati</taxon>
        <taxon>Pseudomonadota</taxon>
        <taxon>Alphaproteobacteria</taxon>
        <taxon>Rickettsiales</taxon>
        <taxon>Rickettsiaceae</taxon>
        <taxon>Rickettsieae</taxon>
        <taxon>Rickettsia</taxon>
        <taxon>belli group</taxon>
    </lineage>
</organism>
<dbReference type="AlphaFoldDB" id="A0AAU7C016"/>
<accession>A0AAU7C016</accession>
<reference evidence="1" key="1">
    <citation type="submission" date="2024-05" db="EMBL/GenBank/DDBJ databases">
        <title>Characterization of a novel Rickettsia species. (Rickettsia oklahomia sp. nov.) from Amblyomma americanum ticks.</title>
        <authorList>
            <person name="Korla P.K."/>
            <person name="Karounos M."/>
            <person name="Wilson J.M."/>
            <person name="Little S.E."/>
            <person name="Qurollo B.A."/>
        </authorList>
    </citation>
    <scope>NUCLEOTIDE SEQUENCE</scope>
    <source>
        <strain evidence="1">Oklahoma-10</strain>
    </source>
</reference>
<evidence type="ECO:0000313" key="1">
    <source>
        <dbReference type="EMBL" id="XBG66495.1"/>
    </source>
</evidence>
<sequence length="47" mass="5504">MLTKGKVILADLVDDKAILYAMHINEEETKYYIKDYMSINGMMHQKP</sequence>
<dbReference type="EMBL" id="CP157197">
    <property type="protein sequence ID" value="XBG66495.1"/>
    <property type="molecule type" value="Genomic_DNA"/>
</dbReference>
<gene>
    <name evidence="1" type="ORF">AAGW17_01120</name>
</gene>